<dbReference type="PANTHER" id="PTHR30595">
    <property type="entry name" value="GLPR-RELATED TRANSCRIPTIONAL REPRESSOR"/>
    <property type="match status" value="1"/>
</dbReference>
<dbReference type="OrthoDB" id="9805115at2"/>
<protein>
    <submittedName>
        <fullName evidence="3">Divergent AAA domain protein</fullName>
    </submittedName>
</protein>
<sequence length="578" mass="63174">MPDPEAVAAALAAIAKRTRSAASLENQQLDFKTDKPSEKESYQELAEAAVCFANASGGTIVVGVADSLVGAEAFMGSQLKIDRLRARIHALTEPSIVVSVDEIEHTGARLLVLTVPEGIDVHATRKGLVTRRWNDECLPMRPIDISRLDDERRGADWTSQSSGRSIVDVDPDAMLRVRSLLRSTPDESRRSLGLAAESDVLAGLRVVHTDGSLTRAGEILLCRNAGGVAEEALVYQYRPTPGAEATIARRWGTPMIGAYAEAIEVFSARIGTTPVNTTGGQQLQIEDYPLAAIREALGNALLHGDYRERRPVQIEHSPDSLIIRSPGPLVAGITPDNILTAGSRARFPLLTGAARTVGLAEELSQGVDRMFREMVRSGRATPTVRVEHESIDPATVVTLKGGPPNIRIARFVAELPEGERNDTDTLLVVLLLCQKRSVTAREVSHVVQRDVPATEAVLRRLASGEAQLIEPTAGTITRRHPNYRLRSASLVALGPAVAYHRQSNSEIDRKVVDHVREYDTINSATIQRVFDVDVYRARDILKDFVGREILVRISTQTRGPKVKYGPGSQFPTRRPRRR</sequence>
<dbReference type="AlphaFoldDB" id="A0A1Y2N4G4"/>
<dbReference type="RefSeq" id="WP_085911610.1">
    <property type="nucleotide sequence ID" value="NZ_AP018920.1"/>
</dbReference>
<evidence type="ECO:0000313" key="4">
    <source>
        <dbReference type="Proteomes" id="UP000194360"/>
    </source>
</evidence>
<keyword evidence="4" id="KW-1185">Reference proteome</keyword>
<organism evidence="3 4">
    <name type="scientific">Pseudonocardia autotrophica</name>
    <name type="common">Amycolata autotrophica</name>
    <name type="synonym">Nocardia autotrophica</name>
    <dbReference type="NCBI Taxonomy" id="2074"/>
    <lineage>
        <taxon>Bacteria</taxon>
        <taxon>Bacillati</taxon>
        <taxon>Actinomycetota</taxon>
        <taxon>Actinomycetes</taxon>
        <taxon>Pseudonocardiales</taxon>
        <taxon>Pseudonocardiaceae</taxon>
        <taxon>Pseudonocardia</taxon>
    </lineage>
</organism>
<dbReference type="InterPro" id="IPR007421">
    <property type="entry name" value="Schlafen_AlbA_2_dom"/>
</dbReference>
<evidence type="ECO:0000313" key="3">
    <source>
        <dbReference type="EMBL" id="OSY42383.1"/>
    </source>
</evidence>
<dbReference type="Gene3D" id="3.30.950.30">
    <property type="entry name" value="Schlafen, AAA domain"/>
    <property type="match status" value="1"/>
</dbReference>
<dbReference type="Pfam" id="PF13749">
    <property type="entry name" value="HATPase_c_4"/>
    <property type="match status" value="1"/>
</dbReference>
<comment type="caution">
    <text evidence="3">The sequence shown here is derived from an EMBL/GenBank/DDBJ whole genome shotgun (WGS) entry which is preliminary data.</text>
</comment>
<evidence type="ECO:0000256" key="1">
    <source>
        <dbReference type="SAM" id="MobiDB-lite"/>
    </source>
</evidence>
<dbReference type="InterPro" id="IPR038461">
    <property type="entry name" value="Schlafen_AlbA_2_dom_sf"/>
</dbReference>
<accession>A0A1Y2N4G4</accession>
<evidence type="ECO:0000259" key="2">
    <source>
        <dbReference type="Pfam" id="PF04326"/>
    </source>
</evidence>
<dbReference type="Gene3D" id="6.10.10.130">
    <property type="match status" value="1"/>
</dbReference>
<dbReference type="Proteomes" id="UP000194360">
    <property type="component" value="Unassembled WGS sequence"/>
</dbReference>
<dbReference type="Gene3D" id="3.30.565.60">
    <property type="match status" value="1"/>
</dbReference>
<proteinExistence type="predicted"/>
<dbReference type="InterPro" id="IPR038475">
    <property type="entry name" value="RecG_C_sf"/>
</dbReference>
<feature type="domain" description="Schlafen AlbA-2" evidence="2">
    <location>
        <begin position="25"/>
        <end position="140"/>
    </location>
</feature>
<dbReference type="PANTHER" id="PTHR30595:SF6">
    <property type="entry name" value="SCHLAFEN ALBA-2 DOMAIN-CONTAINING PROTEIN"/>
    <property type="match status" value="1"/>
</dbReference>
<dbReference type="EMBL" id="MIGB01000005">
    <property type="protein sequence ID" value="OSY42383.1"/>
    <property type="molecule type" value="Genomic_DNA"/>
</dbReference>
<gene>
    <name evidence="3" type="ORF">BG845_01303</name>
</gene>
<dbReference type="STRING" id="2074.BG845_01303"/>
<name>A0A1Y2N4G4_PSEAH</name>
<dbReference type="Pfam" id="PF04326">
    <property type="entry name" value="SLFN_AlbA_2"/>
    <property type="match status" value="1"/>
</dbReference>
<feature type="region of interest" description="Disordered" evidence="1">
    <location>
        <begin position="558"/>
        <end position="578"/>
    </location>
</feature>
<reference evidence="3 4" key="1">
    <citation type="submission" date="2016-09" db="EMBL/GenBank/DDBJ databases">
        <title>Pseudonocardia autotrophica DSM535, a candidate organism with high potential of specific P450 cytochromes.</title>
        <authorList>
            <person name="Grumaz C."/>
            <person name="Vainshtein Y."/>
            <person name="Kirstahler P."/>
            <person name="Sohn K."/>
        </authorList>
    </citation>
    <scope>NUCLEOTIDE SEQUENCE [LARGE SCALE GENOMIC DNA]</scope>
    <source>
        <strain evidence="3 4">DSM 535</strain>
    </source>
</reference>